<protein>
    <submittedName>
        <fullName evidence="1">Uncharacterized protein</fullName>
    </submittedName>
</protein>
<dbReference type="AlphaFoldDB" id="A0A8X6KC03"/>
<evidence type="ECO:0000313" key="2">
    <source>
        <dbReference type="Proteomes" id="UP000887116"/>
    </source>
</evidence>
<name>A0A8X6KC03_TRICU</name>
<dbReference type="EMBL" id="BMAO01000505">
    <property type="protein sequence ID" value="GFQ67338.1"/>
    <property type="molecule type" value="Genomic_DNA"/>
</dbReference>
<comment type="caution">
    <text evidence="1">The sequence shown here is derived from an EMBL/GenBank/DDBJ whole genome shotgun (WGS) entry which is preliminary data.</text>
</comment>
<evidence type="ECO:0000313" key="1">
    <source>
        <dbReference type="EMBL" id="GFQ67338.1"/>
    </source>
</evidence>
<organism evidence="1 2">
    <name type="scientific">Trichonephila clavata</name>
    <name type="common">Joro spider</name>
    <name type="synonym">Nephila clavata</name>
    <dbReference type="NCBI Taxonomy" id="2740835"/>
    <lineage>
        <taxon>Eukaryota</taxon>
        <taxon>Metazoa</taxon>
        <taxon>Ecdysozoa</taxon>
        <taxon>Arthropoda</taxon>
        <taxon>Chelicerata</taxon>
        <taxon>Arachnida</taxon>
        <taxon>Araneae</taxon>
        <taxon>Araneomorphae</taxon>
        <taxon>Entelegynae</taxon>
        <taxon>Araneoidea</taxon>
        <taxon>Nephilidae</taxon>
        <taxon>Trichonephila</taxon>
    </lineage>
</organism>
<reference evidence="1" key="1">
    <citation type="submission" date="2020-07" db="EMBL/GenBank/DDBJ databases">
        <title>Multicomponent nature underlies the extraordinary mechanical properties of spider dragline silk.</title>
        <authorList>
            <person name="Kono N."/>
            <person name="Nakamura H."/>
            <person name="Mori M."/>
            <person name="Yoshida Y."/>
            <person name="Ohtoshi R."/>
            <person name="Malay A.D."/>
            <person name="Moran D.A.P."/>
            <person name="Tomita M."/>
            <person name="Numata K."/>
            <person name="Arakawa K."/>
        </authorList>
    </citation>
    <scope>NUCLEOTIDE SEQUENCE</scope>
</reference>
<gene>
    <name evidence="1" type="ORF">TNCT_736641</name>
</gene>
<sequence length="74" mass="8306">MKRPLREAPADRRVRRQNRMKELELRTGALNAALGLRMLKEKRLGTGMRGQVYKGGQSQPSHLQLFLQMGGGCG</sequence>
<dbReference type="OrthoDB" id="10275042at2759"/>
<dbReference type="Proteomes" id="UP000887116">
    <property type="component" value="Unassembled WGS sequence"/>
</dbReference>
<accession>A0A8X6KC03</accession>
<keyword evidence="2" id="KW-1185">Reference proteome</keyword>
<proteinExistence type="predicted"/>